<accession>A0A699ZIJ2</accession>
<comment type="caution">
    <text evidence="1">The sequence shown here is derived from an EMBL/GenBank/DDBJ whole genome shotgun (WGS) entry which is preliminary data.</text>
</comment>
<keyword evidence="2" id="KW-1185">Reference proteome</keyword>
<dbReference type="EMBL" id="BLLF01001968">
    <property type="protein sequence ID" value="GFH22091.1"/>
    <property type="molecule type" value="Genomic_DNA"/>
</dbReference>
<dbReference type="AlphaFoldDB" id="A0A699ZIJ2"/>
<reference evidence="1 2" key="1">
    <citation type="submission" date="2020-02" db="EMBL/GenBank/DDBJ databases">
        <title>Draft genome sequence of Haematococcus lacustris strain NIES-144.</title>
        <authorList>
            <person name="Morimoto D."/>
            <person name="Nakagawa S."/>
            <person name="Yoshida T."/>
            <person name="Sawayama S."/>
        </authorList>
    </citation>
    <scope>NUCLEOTIDE SEQUENCE [LARGE SCALE GENOMIC DNA]</scope>
    <source>
        <strain evidence="1 2">NIES-144</strain>
    </source>
</reference>
<organism evidence="1 2">
    <name type="scientific">Haematococcus lacustris</name>
    <name type="common">Green alga</name>
    <name type="synonym">Haematococcus pluvialis</name>
    <dbReference type="NCBI Taxonomy" id="44745"/>
    <lineage>
        <taxon>Eukaryota</taxon>
        <taxon>Viridiplantae</taxon>
        <taxon>Chlorophyta</taxon>
        <taxon>core chlorophytes</taxon>
        <taxon>Chlorophyceae</taxon>
        <taxon>CS clade</taxon>
        <taxon>Chlamydomonadales</taxon>
        <taxon>Haematococcaceae</taxon>
        <taxon>Haematococcus</taxon>
    </lineage>
</organism>
<gene>
    <name evidence="1" type="ORF">HaLaN_19502</name>
</gene>
<name>A0A699ZIJ2_HAELA</name>
<protein>
    <submittedName>
        <fullName evidence="1">Uncharacterized protein</fullName>
    </submittedName>
</protein>
<evidence type="ECO:0000313" key="2">
    <source>
        <dbReference type="Proteomes" id="UP000485058"/>
    </source>
</evidence>
<sequence length="62" mass="6081">MDGAAGGRVGKVGVDKEVQTGTELLEGVVGGREGSSLVMGSGHFAEGGVPSSIGVQPWRAGV</sequence>
<dbReference type="Proteomes" id="UP000485058">
    <property type="component" value="Unassembled WGS sequence"/>
</dbReference>
<evidence type="ECO:0000313" key="1">
    <source>
        <dbReference type="EMBL" id="GFH22091.1"/>
    </source>
</evidence>
<dbReference type="InterPro" id="IPR023159">
    <property type="entry name" value="SO1590-like_sf"/>
</dbReference>
<proteinExistence type="predicted"/>
<dbReference type="SUPFAM" id="SSF159238">
    <property type="entry name" value="SO1590-like"/>
    <property type="match status" value="1"/>
</dbReference>